<dbReference type="PROSITE" id="PS01042">
    <property type="entry name" value="HOMOSER_DHGENASE"/>
    <property type="match status" value="1"/>
</dbReference>
<evidence type="ECO:0000256" key="3">
    <source>
        <dbReference type="ARBA" id="ARBA00006753"/>
    </source>
</evidence>
<dbReference type="SUPFAM" id="SSF51735">
    <property type="entry name" value="NAD(P)-binding Rossmann-fold domains"/>
    <property type="match status" value="1"/>
</dbReference>
<organism evidence="13 14">
    <name type="scientific">Acidocella aquatica</name>
    <dbReference type="NCBI Taxonomy" id="1922313"/>
    <lineage>
        <taxon>Bacteria</taxon>
        <taxon>Pseudomonadati</taxon>
        <taxon>Pseudomonadota</taxon>
        <taxon>Alphaproteobacteria</taxon>
        <taxon>Acetobacterales</taxon>
        <taxon>Acidocellaceae</taxon>
        <taxon>Acidocella</taxon>
    </lineage>
</organism>
<dbReference type="SUPFAM" id="SSF55347">
    <property type="entry name" value="Glyceraldehyde-3-phosphate dehydrogenase-like, C-terminal domain"/>
    <property type="match status" value="1"/>
</dbReference>
<accession>A0ABQ6AD95</accession>
<dbReference type="InterPro" id="IPR019811">
    <property type="entry name" value="HDH_CS"/>
</dbReference>
<keyword evidence="6" id="KW-0028">Amino-acid biosynthesis</keyword>
<dbReference type="InterPro" id="IPR045865">
    <property type="entry name" value="ACT-like_dom_sf"/>
</dbReference>
<comment type="pathway">
    <text evidence="1">Amino-acid biosynthesis; L-threonine biosynthesis; L-threonine from L-aspartate: step 3/5.</text>
</comment>
<evidence type="ECO:0000256" key="2">
    <source>
        <dbReference type="ARBA" id="ARBA00005062"/>
    </source>
</evidence>
<evidence type="ECO:0000256" key="9">
    <source>
        <dbReference type="ARBA" id="ARBA00023002"/>
    </source>
</evidence>
<dbReference type="Gene3D" id="3.40.50.720">
    <property type="entry name" value="NAD(P)-binding Rossmann-like Domain"/>
    <property type="match status" value="1"/>
</dbReference>
<dbReference type="Pfam" id="PF03447">
    <property type="entry name" value="NAD_binding_3"/>
    <property type="match status" value="1"/>
</dbReference>
<dbReference type="PANTHER" id="PTHR43331">
    <property type="entry name" value="HOMOSERINE DEHYDROGENASE"/>
    <property type="match status" value="1"/>
</dbReference>
<evidence type="ECO:0000256" key="1">
    <source>
        <dbReference type="ARBA" id="ARBA00005056"/>
    </source>
</evidence>
<dbReference type="InterPro" id="IPR001342">
    <property type="entry name" value="HDH_cat"/>
</dbReference>
<sequence length="429" mass="43848">MTPLKIGIAGLGTVGAGTARLLADNAALIATRAGRPITLTAVSARDKSRDRGIALTGITWHDDALALAADPNVDVVVELIGGSDGPAKALVEAAIAAGRPVVTANKALLAIHGTALAAAAEAAGLPLGFEAAVAGGIPVIKLLREGLAANRVSRVAGILNGTCNYILTTMREEGRDFPEVLADAQALGYAEADPAFDIEGVDAAHKLTILAALAFGQNVDFSAVHIEGIRNISALDISFAEELGYRIKLLGIAQQTPSGVSMRVHPAMVPVSKLLAAVEGVFNAVLMEGDFSGPVFCQGRGAGAGPTASAVVADLIDIARGSKIPVWGAAQAALAPSRPVAISALTGAYYLRLMVTDQPGVLADVTAILRDHGISLESMLQHGRSPGEAVPIVLVTHDTIEAAISAAISRIATLDCVLETPALIRIEPK</sequence>
<dbReference type="PANTHER" id="PTHR43331:SF1">
    <property type="entry name" value="HOMOSERINE DEHYDROGENASE"/>
    <property type="match status" value="1"/>
</dbReference>
<dbReference type="Proteomes" id="UP001156641">
    <property type="component" value="Unassembled WGS sequence"/>
</dbReference>
<dbReference type="PROSITE" id="PS51671">
    <property type="entry name" value="ACT"/>
    <property type="match status" value="1"/>
</dbReference>
<dbReference type="Pfam" id="PF00742">
    <property type="entry name" value="Homoserine_dh"/>
    <property type="match status" value="1"/>
</dbReference>
<keyword evidence="7" id="KW-0791">Threonine biosynthesis</keyword>
<dbReference type="PIRSF" id="PIRSF000098">
    <property type="entry name" value="Homoser_dehydrog"/>
    <property type="match status" value="1"/>
</dbReference>
<dbReference type="InterPro" id="IPR002912">
    <property type="entry name" value="ACT_dom"/>
</dbReference>
<evidence type="ECO:0000256" key="7">
    <source>
        <dbReference type="ARBA" id="ARBA00022697"/>
    </source>
</evidence>
<keyword evidence="10" id="KW-0486">Methionine biosynthesis</keyword>
<evidence type="ECO:0000256" key="4">
    <source>
        <dbReference type="ARBA" id="ARBA00013213"/>
    </source>
</evidence>
<evidence type="ECO:0000256" key="10">
    <source>
        <dbReference type="ARBA" id="ARBA00023167"/>
    </source>
</evidence>
<dbReference type="NCBIfam" id="NF004976">
    <property type="entry name" value="PRK06349.1"/>
    <property type="match status" value="1"/>
</dbReference>
<evidence type="ECO:0000256" key="6">
    <source>
        <dbReference type="ARBA" id="ARBA00022605"/>
    </source>
</evidence>
<evidence type="ECO:0000313" key="14">
    <source>
        <dbReference type="Proteomes" id="UP001156641"/>
    </source>
</evidence>
<dbReference type="InterPro" id="IPR016204">
    <property type="entry name" value="HDH"/>
</dbReference>
<evidence type="ECO:0000259" key="12">
    <source>
        <dbReference type="PROSITE" id="PS51671"/>
    </source>
</evidence>
<keyword evidence="8" id="KW-0521">NADP</keyword>
<protein>
    <recommendedName>
        <fullName evidence="5">Homoserine dehydrogenase</fullName>
        <ecNumber evidence="4">1.1.1.3</ecNumber>
    </recommendedName>
</protein>
<keyword evidence="14" id="KW-1185">Reference proteome</keyword>
<dbReference type="CDD" id="cd04881">
    <property type="entry name" value="ACT_HSDH-Hom"/>
    <property type="match status" value="1"/>
</dbReference>
<dbReference type="InterPro" id="IPR005106">
    <property type="entry name" value="Asp/hSer_DH_NAD-bd"/>
</dbReference>
<gene>
    <name evidence="13" type="ORF">GCM10010909_28590</name>
</gene>
<dbReference type="RefSeq" id="WP_284259021.1">
    <property type="nucleotide sequence ID" value="NZ_BSOS01000079.1"/>
</dbReference>
<evidence type="ECO:0000256" key="5">
    <source>
        <dbReference type="ARBA" id="ARBA00013376"/>
    </source>
</evidence>
<name>A0ABQ6AD95_9PROT</name>
<comment type="caution">
    <text evidence="13">The sequence shown here is derived from an EMBL/GenBank/DDBJ whole genome shotgun (WGS) entry which is preliminary data.</text>
</comment>
<keyword evidence="9" id="KW-0560">Oxidoreductase</keyword>
<evidence type="ECO:0000313" key="13">
    <source>
        <dbReference type="EMBL" id="GLR68178.1"/>
    </source>
</evidence>
<dbReference type="SUPFAM" id="SSF55021">
    <property type="entry name" value="ACT-like"/>
    <property type="match status" value="1"/>
</dbReference>
<reference evidence="14" key="1">
    <citation type="journal article" date="2019" name="Int. J. Syst. Evol. Microbiol.">
        <title>The Global Catalogue of Microorganisms (GCM) 10K type strain sequencing project: providing services to taxonomists for standard genome sequencing and annotation.</title>
        <authorList>
            <consortium name="The Broad Institute Genomics Platform"/>
            <consortium name="The Broad Institute Genome Sequencing Center for Infectious Disease"/>
            <person name="Wu L."/>
            <person name="Ma J."/>
        </authorList>
    </citation>
    <scope>NUCLEOTIDE SEQUENCE [LARGE SCALE GENOMIC DNA]</scope>
    <source>
        <strain evidence="14">NBRC 112502</strain>
    </source>
</reference>
<feature type="domain" description="ACT" evidence="12">
    <location>
        <begin position="350"/>
        <end position="425"/>
    </location>
</feature>
<dbReference type="Pfam" id="PF01842">
    <property type="entry name" value="ACT"/>
    <property type="match status" value="1"/>
</dbReference>
<comment type="pathway">
    <text evidence="2">Amino-acid biosynthesis; L-methionine biosynthesis via de novo pathway; L-homoserine from L-aspartate: step 3/3.</text>
</comment>
<dbReference type="InterPro" id="IPR036291">
    <property type="entry name" value="NAD(P)-bd_dom_sf"/>
</dbReference>
<dbReference type="Gene3D" id="3.30.360.10">
    <property type="entry name" value="Dihydrodipicolinate Reductase, domain 2"/>
    <property type="match status" value="1"/>
</dbReference>
<evidence type="ECO:0000256" key="11">
    <source>
        <dbReference type="RuleBase" id="RU004171"/>
    </source>
</evidence>
<dbReference type="Gene3D" id="3.30.70.260">
    <property type="match status" value="1"/>
</dbReference>
<dbReference type="EC" id="1.1.1.3" evidence="4"/>
<evidence type="ECO:0000256" key="8">
    <source>
        <dbReference type="ARBA" id="ARBA00022857"/>
    </source>
</evidence>
<comment type="similarity">
    <text evidence="3 11">Belongs to the homoserine dehydrogenase family.</text>
</comment>
<proteinExistence type="inferred from homology"/>
<dbReference type="EMBL" id="BSOS01000079">
    <property type="protein sequence ID" value="GLR68178.1"/>
    <property type="molecule type" value="Genomic_DNA"/>
</dbReference>